<sequence length="66" mass="7112">MDSRSNSGAGDGGSDPRGGSTESGGGDLRHLFQSKMSEGAKRSYLLKLRNAAFGRLRERSARKRQV</sequence>
<proteinExistence type="predicted"/>
<evidence type="ECO:0000313" key="3">
    <source>
        <dbReference type="Proteomes" id="UP000255265"/>
    </source>
</evidence>
<accession>A0A370FAS8</accession>
<organism evidence="2 3">
    <name type="scientific">Pseudacidovorax intermedius</name>
    <dbReference type="NCBI Taxonomy" id="433924"/>
    <lineage>
        <taxon>Bacteria</taxon>
        <taxon>Pseudomonadati</taxon>
        <taxon>Pseudomonadota</taxon>
        <taxon>Betaproteobacteria</taxon>
        <taxon>Burkholderiales</taxon>
        <taxon>Comamonadaceae</taxon>
        <taxon>Pseudacidovorax</taxon>
    </lineage>
</organism>
<evidence type="ECO:0000313" key="2">
    <source>
        <dbReference type="EMBL" id="RDI21430.1"/>
    </source>
</evidence>
<gene>
    <name evidence="2" type="ORF">DFR41_109230</name>
</gene>
<comment type="caution">
    <text evidence="2">The sequence shown here is derived from an EMBL/GenBank/DDBJ whole genome shotgun (WGS) entry which is preliminary data.</text>
</comment>
<evidence type="ECO:0000256" key="1">
    <source>
        <dbReference type="SAM" id="MobiDB-lite"/>
    </source>
</evidence>
<dbReference type="Proteomes" id="UP000255265">
    <property type="component" value="Unassembled WGS sequence"/>
</dbReference>
<dbReference type="AlphaFoldDB" id="A0A370FAS8"/>
<protein>
    <submittedName>
        <fullName evidence="2">Uncharacterized protein</fullName>
    </submittedName>
</protein>
<keyword evidence="3" id="KW-1185">Reference proteome</keyword>
<feature type="compositionally biased region" description="Gly residues" evidence="1">
    <location>
        <begin position="9"/>
        <end position="26"/>
    </location>
</feature>
<dbReference type="EMBL" id="QQAV01000009">
    <property type="protein sequence ID" value="RDI21430.1"/>
    <property type="molecule type" value="Genomic_DNA"/>
</dbReference>
<name>A0A370FAS8_9BURK</name>
<reference evidence="2 3" key="1">
    <citation type="submission" date="2018-07" db="EMBL/GenBank/DDBJ databases">
        <title>Genomic Encyclopedia of Type Strains, Phase IV (KMG-IV): sequencing the most valuable type-strain genomes for metagenomic binning, comparative biology and taxonomic classification.</title>
        <authorList>
            <person name="Goeker M."/>
        </authorList>
    </citation>
    <scope>NUCLEOTIDE SEQUENCE [LARGE SCALE GENOMIC DNA]</scope>
    <source>
        <strain evidence="2 3">DSM 21352</strain>
    </source>
</reference>
<feature type="region of interest" description="Disordered" evidence="1">
    <location>
        <begin position="1"/>
        <end position="35"/>
    </location>
</feature>